<dbReference type="PANTHER" id="PTHR43711:SF1">
    <property type="entry name" value="HISTIDINE KINASE 1"/>
    <property type="match status" value="1"/>
</dbReference>
<keyword evidence="4 7" id="KW-0418">Kinase</keyword>
<comment type="catalytic activity">
    <reaction evidence="1">
        <text>ATP + protein L-histidine = ADP + protein N-phospho-L-histidine.</text>
        <dbReference type="EC" id="2.7.13.3"/>
    </reaction>
</comment>
<dbReference type="InterPro" id="IPR004358">
    <property type="entry name" value="Sig_transdc_His_kin-like_C"/>
</dbReference>
<dbReference type="PANTHER" id="PTHR43711">
    <property type="entry name" value="TWO-COMPONENT HISTIDINE KINASE"/>
    <property type="match status" value="1"/>
</dbReference>
<dbReference type="EC" id="2.7.13.3" evidence="2"/>
<evidence type="ECO:0000259" key="6">
    <source>
        <dbReference type="PROSITE" id="PS50109"/>
    </source>
</evidence>
<sequence length="180" mass="19740">MISDEAVRLSGMVNDILDYSKLESGAETVSPARFDGGTALGELVQRYEIEAGKKDVALELTGAEGDFLFDPGKFTQVMNNLLGNAVQHAFRRTIIRVRCEPAGSARRISVENTGTPIPPEELERIWERYHRAPQTGSAGSLGTGLGLAIVKNILDQHGVSYGVESDEKRTVFWFETMPLD</sequence>
<dbReference type="AlphaFoldDB" id="A0A645AAC5"/>
<dbReference type="PRINTS" id="PR00344">
    <property type="entry name" value="BCTRLSENSOR"/>
</dbReference>
<evidence type="ECO:0000256" key="5">
    <source>
        <dbReference type="ARBA" id="ARBA00023012"/>
    </source>
</evidence>
<dbReference type="SMART" id="SM00387">
    <property type="entry name" value="HATPase_c"/>
    <property type="match status" value="1"/>
</dbReference>
<evidence type="ECO:0000256" key="3">
    <source>
        <dbReference type="ARBA" id="ARBA00022679"/>
    </source>
</evidence>
<name>A0A645AAC5_9ZZZZ</name>
<dbReference type="Pfam" id="PF02518">
    <property type="entry name" value="HATPase_c"/>
    <property type="match status" value="1"/>
</dbReference>
<protein>
    <recommendedName>
        <fullName evidence="2">histidine kinase</fullName>
        <ecNumber evidence="2">2.7.13.3</ecNumber>
    </recommendedName>
</protein>
<proteinExistence type="predicted"/>
<evidence type="ECO:0000256" key="4">
    <source>
        <dbReference type="ARBA" id="ARBA00022777"/>
    </source>
</evidence>
<dbReference type="InterPro" id="IPR003594">
    <property type="entry name" value="HATPase_dom"/>
</dbReference>
<dbReference type="GO" id="GO:0004673">
    <property type="term" value="F:protein histidine kinase activity"/>
    <property type="evidence" value="ECO:0007669"/>
    <property type="project" value="UniProtKB-EC"/>
</dbReference>
<feature type="domain" description="Histidine kinase" evidence="6">
    <location>
        <begin position="1"/>
        <end position="180"/>
    </location>
</feature>
<gene>
    <name evidence="7" type="primary">resE_8</name>
    <name evidence="7" type="ORF">SDC9_93359</name>
</gene>
<accession>A0A645AAC5</accession>
<comment type="caution">
    <text evidence="7">The sequence shown here is derived from an EMBL/GenBank/DDBJ whole genome shotgun (WGS) entry which is preliminary data.</text>
</comment>
<keyword evidence="3 7" id="KW-0808">Transferase</keyword>
<dbReference type="InterPro" id="IPR005467">
    <property type="entry name" value="His_kinase_dom"/>
</dbReference>
<evidence type="ECO:0000256" key="1">
    <source>
        <dbReference type="ARBA" id="ARBA00000085"/>
    </source>
</evidence>
<reference evidence="7" key="1">
    <citation type="submission" date="2019-08" db="EMBL/GenBank/DDBJ databases">
        <authorList>
            <person name="Kucharzyk K."/>
            <person name="Murdoch R.W."/>
            <person name="Higgins S."/>
            <person name="Loffler F."/>
        </authorList>
    </citation>
    <scope>NUCLEOTIDE SEQUENCE</scope>
</reference>
<organism evidence="7">
    <name type="scientific">bioreactor metagenome</name>
    <dbReference type="NCBI Taxonomy" id="1076179"/>
    <lineage>
        <taxon>unclassified sequences</taxon>
        <taxon>metagenomes</taxon>
        <taxon>ecological metagenomes</taxon>
    </lineage>
</organism>
<evidence type="ECO:0000256" key="2">
    <source>
        <dbReference type="ARBA" id="ARBA00012438"/>
    </source>
</evidence>
<evidence type="ECO:0000313" key="7">
    <source>
        <dbReference type="EMBL" id="MPM46654.1"/>
    </source>
</evidence>
<dbReference type="PROSITE" id="PS50109">
    <property type="entry name" value="HIS_KIN"/>
    <property type="match status" value="1"/>
</dbReference>
<dbReference type="EMBL" id="VSSQ01011361">
    <property type="protein sequence ID" value="MPM46654.1"/>
    <property type="molecule type" value="Genomic_DNA"/>
</dbReference>
<dbReference type="InterPro" id="IPR036890">
    <property type="entry name" value="HATPase_C_sf"/>
</dbReference>
<dbReference type="GO" id="GO:0000160">
    <property type="term" value="P:phosphorelay signal transduction system"/>
    <property type="evidence" value="ECO:0007669"/>
    <property type="project" value="UniProtKB-KW"/>
</dbReference>
<dbReference type="InterPro" id="IPR050736">
    <property type="entry name" value="Sensor_HK_Regulatory"/>
</dbReference>
<keyword evidence="5" id="KW-0902">Two-component regulatory system</keyword>
<dbReference type="Gene3D" id="3.30.565.10">
    <property type="entry name" value="Histidine kinase-like ATPase, C-terminal domain"/>
    <property type="match status" value="1"/>
</dbReference>
<dbReference type="SUPFAM" id="SSF55874">
    <property type="entry name" value="ATPase domain of HSP90 chaperone/DNA topoisomerase II/histidine kinase"/>
    <property type="match status" value="1"/>
</dbReference>